<evidence type="ECO:0000256" key="2">
    <source>
        <dbReference type="ARBA" id="ARBA00004496"/>
    </source>
</evidence>
<comment type="catalytic activity">
    <reaction evidence="1 9 10">
        <text>[protein]-peptidylproline (omega=180) = [protein]-peptidylproline (omega=0)</text>
        <dbReference type="Rhea" id="RHEA:16237"/>
        <dbReference type="Rhea" id="RHEA-COMP:10747"/>
        <dbReference type="Rhea" id="RHEA-COMP:10748"/>
        <dbReference type="ChEBI" id="CHEBI:83833"/>
        <dbReference type="ChEBI" id="CHEBI:83834"/>
        <dbReference type="EC" id="5.2.1.8"/>
    </reaction>
</comment>
<comment type="subcellular location">
    <subcellularLocation>
        <location evidence="2">Cytoplasm</location>
    </subcellularLocation>
</comment>
<dbReference type="PROSITE" id="PS50059">
    <property type="entry name" value="FKBP_PPIASE"/>
    <property type="match status" value="1"/>
</dbReference>
<protein>
    <recommendedName>
        <fullName evidence="10">Peptidyl-prolyl cis-trans isomerase</fullName>
        <ecNumber evidence="10">5.2.1.8</ecNumber>
    </recommendedName>
</protein>
<reference evidence="13" key="1">
    <citation type="submission" date="2020-03" db="EMBL/GenBank/DDBJ databases">
        <title>Complete genome sequence of sulfur-oxidizing bacterium skT11.</title>
        <authorList>
            <person name="Kanda M."/>
            <person name="Kojima H."/>
            <person name="Fukui M."/>
        </authorList>
    </citation>
    <scope>NUCLEOTIDE SEQUENCE [LARGE SCALE GENOMIC DNA]</scope>
    <source>
        <strain evidence="13">skT11</strain>
    </source>
</reference>
<evidence type="ECO:0000256" key="7">
    <source>
        <dbReference type="ARBA" id="ARBA00023235"/>
    </source>
</evidence>
<sequence>MKIAKNTVVTISYELRDSAGEVLEQSDEPVSYLHGGYDGIFPTVEEALQGKGVGETCEMTLEPDDAFGEYDADLVRIEPRAQFPEGQVEVGMQFEGAADGDDDEWILYTVTDVTDDKVVVDGNHPLAGQRLLFKCTVSEVRPATDDEIAHEHAHGAHGHHH</sequence>
<evidence type="ECO:0000313" key="12">
    <source>
        <dbReference type="EMBL" id="BCB26189.1"/>
    </source>
</evidence>
<organism evidence="12 13">
    <name type="scientific">Sulfurimicrobium lacus</name>
    <dbReference type="NCBI Taxonomy" id="2715678"/>
    <lineage>
        <taxon>Bacteria</taxon>
        <taxon>Pseudomonadati</taxon>
        <taxon>Pseudomonadota</taxon>
        <taxon>Betaproteobacteria</taxon>
        <taxon>Nitrosomonadales</taxon>
        <taxon>Sulfuricellaceae</taxon>
        <taxon>Sulfurimicrobium</taxon>
    </lineage>
</organism>
<evidence type="ECO:0000256" key="8">
    <source>
        <dbReference type="ARBA" id="ARBA00037071"/>
    </source>
</evidence>
<evidence type="ECO:0000256" key="1">
    <source>
        <dbReference type="ARBA" id="ARBA00000971"/>
    </source>
</evidence>
<dbReference type="InterPro" id="IPR046357">
    <property type="entry name" value="PPIase_dom_sf"/>
</dbReference>
<dbReference type="PANTHER" id="PTHR47861">
    <property type="entry name" value="FKBP-TYPE PEPTIDYL-PROLYL CIS-TRANS ISOMERASE SLYD"/>
    <property type="match status" value="1"/>
</dbReference>
<dbReference type="Gene3D" id="3.10.50.40">
    <property type="match status" value="1"/>
</dbReference>
<dbReference type="KEGG" id="slac:SKTS_10750"/>
<dbReference type="Proteomes" id="UP000502260">
    <property type="component" value="Chromosome"/>
</dbReference>
<accession>A0A6F8VBR6</accession>
<evidence type="ECO:0000256" key="10">
    <source>
        <dbReference type="RuleBase" id="RU003915"/>
    </source>
</evidence>
<evidence type="ECO:0000313" key="13">
    <source>
        <dbReference type="Proteomes" id="UP000502260"/>
    </source>
</evidence>
<dbReference type="InterPro" id="IPR001179">
    <property type="entry name" value="PPIase_FKBP_dom"/>
</dbReference>
<dbReference type="PANTHER" id="PTHR47861:SF3">
    <property type="entry name" value="FKBP-TYPE PEPTIDYL-PROLYL CIS-TRANS ISOMERASE SLYD"/>
    <property type="match status" value="1"/>
</dbReference>
<evidence type="ECO:0000256" key="6">
    <source>
        <dbReference type="ARBA" id="ARBA00023186"/>
    </source>
</evidence>
<name>A0A6F8VBR6_9PROT</name>
<evidence type="ECO:0000256" key="3">
    <source>
        <dbReference type="ARBA" id="ARBA00006577"/>
    </source>
</evidence>
<dbReference type="GO" id="GO:0005737">
    <property type="term" value="C:cytoplasm"/>
    <property type="evidence" value="ECO:0007669"/>
    <property type="project" value="UniProtKB-SubCell"/>
</dbReference>
<keyword evidence="6" id="KW-0143">Chaperone</keyword>
<evidence type="ECO:0000256" key="5">
    <source>
        <dbReference type="ARBA" id="ARBA00023110"/>
    </source>
</evidence>
<comment type="function">
    <text evidence="8">Also involved in hydrogenase metallocenter assembly, probably by participating in the nickel insertion step. This function in hydrogenase biosynthesis requires chaperone activity and the presence of the metal-binding domain, but not PPIase activity.</text>
</comment>
<gene>
    <name evidence="12" type="ORF">SKTS_10750</name>
</gene>
<feature type="domain" description="PPIase FKBP-type" evidence="11">
    <location>
        <begin position="6"/>
        <end position="81"/>
    </location>
</feature>
<dbReference type="GO" id="GO:0003755">
    <property type="term" value="F:peptidyl-prolyl cis-trans isomerase activity"/>
    <property type="evidence" value="ECO:0007669"/>
    <property type="project" value="UniProtKB-UniRule"/>
</dbReference>
<keyword evidence="4" id="KW-0963">Cytoplasm</keyword>
<keyword evidence="7 9" id="KW-0413">Isomerase</keyword>
<proteinExistence type="inferred from homology"/>
<dbReference type="EC" id="5.2.1.8" evidence="10"/>
<keyword evidence="5 9" id="KW-0697">Rotamase</keyword>
<evidence type="ECO:0000256" key="4">
    <source>
        <dbReference type="ARBA" id="ARBA00022490"/>
    </source>
</evidence>
<dbReference type="AlphaFoldDB" id="A0A6F8VBR6"/>
<dbReference type="RefSeq" id="WP_173061461.1">
    <property type="nucleotide sequence ID" value="NZ_AP022853.1"/>
</dbReference>
<evidence type="ECO:0000256" key="9">
    <source>
        <dbReference type="PROSITE-ProRule" id="PRU00277"/>
    </source>
</evidence>
<keyword evidence="13" id="KW-1185">Reference proteome</keyword>
<dbReference type="Pfam" id="PF00254">
    <property type="entry name" value="FKBP_C"/>
    <property type="match status" value="1"/>
</dbReference>
<dbReference type="GO" id="GO:0042026">
    <property type="term" value="P:protein refolding"/>
    <property type="evidence" value="ECO:0007669"/>
    <property type="project" value="UniProtKB-ARBA"/>
</dbReference>
<comment type="similarity">
    <text evidence="3 10">Belongs to the FKBP-type PPIase family.</text>
</comment>
<dbReference type="SUPFAM" id="SSF54534">
    <property type="entry name" value="FKBP-like"/>
    <property type="match status" value="1"/>
</dbReference>
<evidence type="ECO:0000259" key="11">
    <source>
        <dbReference type="PROSITE" id="PS50059"/>
    </source>
</evidence>
<dbReference type="EMBL" id="AP022853">
    <property type="protein sequence ID" value="BCB26189.1"/>
    <property type="molecule type" value="Genomic_DNA"/>
</dbReference>